<organism evidence="1 2">
    <name type="scientific">Candidatus Gottesmanbacteria bacterium RIFCSPHIGHO2_02_FULL_39_14</name>
    <dbReference type="NCBI Taxonomy" id="1798383"/>
    <lineage>
        <taxon>Bacteria</taxon>
        <taxon>Candidatus Gottesmaniibacteriota</taxon>
    </lineage>
</organism>
<protein>
    <submittedName>
        <fullName evidence="1">Uncharacterized protein</fullName>
    </submittedName>
</protein>
<evidence type="ECO:0000313" key="1">
    <source>
        <dbReference type="EMBL" id="OGG15884.1"/>
    </source>
</evidence>
<accession>A0A1F5ZU71</accession>
<sequence>MVALEENWAIAIPATKETTTADPKIPVIIFLNLITPSRQYVLKEVFYKFRQEAAGRRYQKVTLYIKLSGSDLTLFKK</sequence>
<gene>
    <name evidence="1" type="ORF">A3D78_02510</name>
</gene>
<dbReference type="AlphaFoldDB" id="A0A1F5ZU71"/>
<name>A0A1F5ZU71_9BACT</name>
<proteinExistence type="predicted"/>
<dbReference type="EMBL" id="MFJM01000067">
    <property type="protein sequence ID" value="OGG15884.1"/>
    <property type="molecule type" value="Genomic_DNA"/>
</dbReference>
<comment type="caution">
    <text evidence="1">The sequence shown here is derived from an EMBL/GenBank/DDBJ whole genome shotgun (WGS) entry which is preliminary data.</text>
</comment>
<dbReference type="Proteomes" id="UP000176253">
    <property type="component" value="Unassembled WGS sequence"/>
</dbReference>
<evidence type="ECO:0000313" key="2">
    <source>
        <dbReference type="Proteomes" id="UP000176253"/>
    </source>
</evidence>
<reference evidence="1 2" key="1">
    <citation type="journal article" date="2016" name="Nat. Commun.">
        <title>Thousands of microbial genomes shed light on interconnected biogeochemical processes in an aquifer system.</title>
        <authorList>
            <person name="Anantharaman K."/>
            <person name="Brown C.T."/>
            <person name="Hug L.A."/>
            <person name="Sharon I."/>
            <person name="Castelle C.J."/>
            <person name="Probst A.J."/>
            <person name="Thomas B.C."/>
            <person name="Singh A."/>
            <person name="Wilkins M.J."/>
            <person name="Karaoz U."/>
            <person name="Brodie E.L."/>
            <person name="Williams K.H."/>
            <person name="Hubbard S.S."/>
            <person name="Banfield J.F."/>
        </authorList>
    </citation>
    <scope>NUCLEOTIDE SEQUENCE [LARGE SCALE GENOMIC DNA]</scope>
</reference>
<dbReference type="STRING" id="1798383.A3D78_02510"/>